<protein>
    <submittedName>
        <fullName evidence="4">Uncharacterized protein LOC101888465</fullName>
    </submittedName>
</protein>
<feature type="region of interest" description="Disordered" evidence="1">
    <location>
        <begin position="94"/>
        <end position="113"/>
    </location>
</feature>
<dbReference type="EnsemblMetazoa" id="MDOA011525-RA">
    <property type="protein sequence ID" value="MDOA011525-PA"/>
    <property type="gene ID" value="MDOA011525"/>
</dbReference>
<dbReference type="OrthoDB" id="6512841at2759"/>
<evidence type="ECO:0000313" key="2">
    <source>
        <dbReference type="EnsemblMetazoa" id="MDOA011525-PA"/>
    </source>
</evidence>
<dbReference type="VEuPathDB" id="VectorBase:MDOMA2_011265"/>
<feature type="compositionally biased region" description="Polar residues" evidence="1">
    <location>
        <begin position="102"/>
        <end position="113"/>
    </location>
</feature>
<evidence type="ECO:0000313" key="4">
    <source>
        <dbReference type="RefSeq" id="XP_058978341.1"/>
    </source>
</evidence>
<organism evidence="2">
    <name type="scientific">Musca domestica</name>
    <name type="common">House fly</name>
    <dbReference type="NCBI Taxonomy" id="7370"/>
    <lineage>
        <taxon>Eukaryota</taxon>
        <taxon>Metazoa</taxon>
        <taxon>Ecdysozoa</taxon>
        <taxon>Arthropoda</taxon>
        <taxon>Hexapoda</taxon>
        <taxon>Insecta</taxon>
        <taxon>Pterygota</taxon>
        <taxon>Neoptera</taxon>
        <taxon>Endopterygota</taxon>
        <taxon>Diptera</taxon>
        <taxon>Brachycera</taxon>
        <taxon>Muscomorpha</taxon>
        <taxon>Muscoidea</taxon>
        <taxon>Muscidae</taxon>
        <taxon>Musca</taxon>
    </lineage>
</organism>
<name>A0A1I8N4Q6_MUSDO</name>
<evidence type="ECO:0000256" key="1">
    <source>
        <dbReference type="SAM" id="MobiDB-lite"/>
    </source>
</evidence>
<dbReference type="STRING" id="7370.A0A1I8N4Q6"/>
<dbReference type="AlphaFoldDB" id="A0A1I8N4Q6"/>
<dbReference type="RefSeq" id="XP_058978341.1">
    <property type="nucleotide sequence ID" value="XM_059122358.1"/>
</dbReference>
<sequence>MRQTTVNEKIDPLMRIQQEIQEVERREQEYRRLISSVSTVGMANADNDNEASDDNHNDSLQSLSPVPPANTSLNSNEDYNSNNSLPLIVNSIKEDDHHSEDSGISASSSPVNGVSANIKKLNEATLPAKEHRYIGPNCYGLTPEPPQQKLMTRTVSTPLLSAIKAPRQQFTMSPAHKGVMQRFIASRGKLQLNNTLNSPSHNNSNKIFLNGNNAVAVLGLNSPTALNTPPNTPMTPASALLGNASTAVQPDFSLRSPIVPSVILSPPQIERDSEGRPIRPGYVPVEVKIQRELQDLKTRESELKKIRKIRQSTPDLLDSIENELAYSDSDDSEVEHCYGPGKLRAAKSIGDMCDAANNGGPNSISPIPDFNKQQKFSGAGGMRPAVSLAQLCEMDPEETPSSKGLIAQWENLIQQNA</sequence>
<dbReference type="eggNOG" id="ENOG502S80G">
    <property type="taxonomic scope" value="Eukaryota"/>
</dbReference>
<reference evidence="2" key="1">
    <citation type="submission" date="2020-05" db="UniProtKB">
        <authorList>
            <consortium name="EnsemblMetazoa"/>
        </authorList>
    </citation>
    <scope>IDENTIFICATION</scope>
    <source>
        <strain evidence="2">Aabys</strain>
    </source>
</reference>
<dbReference type="Proteomes" id="UP001652621">
    <property type="component" value="Unplaced"/>
</dbReference>
<feature type="compositionally biased region" description="Polar residues" evidence="1">
    <location>
        <begin position="59"/>
        <end position="84"/>
    </location>
</feature>
<evidence type="ECO:0000313" key="3">
    <source>
        <dbReference type="Proteomes" id="UP001652621"/>
    </source>
</evidence>
<gene>
    <name evidence="2" type="primary">101888465</name>
    <name evidence="4" type="synonym">LOC101888465</name>
</gene>
<accession>A0A1I8N4Q6</accession>
<keyword evidence="3" id="KW-1185">Reference proteome</keyword>
<dbReference type="VEuPathDB" id="VectorBase:MDOA011525"/>
<proteinExistence type="predicted"/>
<feature type="region of interest" description="Disordered" evidence="1">
    <location>
        <begin position="41"/>
        <end position="84"/>
    </location>
</feature>
<reference evidence="4" key="2">
    <citation type="submission" date="2025-05" db="UniProtKB">
        <authorList>
            <consortium name="RefSeq"/>
        </authorList>
    </citation>
    <scope>IDENTIFICATION</scope>
    <source>
        <strain evidence="4">Aabys</strain>
        <tissue evidence="4">Whole body</tissue>
    </source>
</reference>